<keyword evidence="4" id="KW-0520">NAD</keyword>
<comment type="similarity">
    <text evidence="2">Belongs to the iron-containing alcohol dehydrogenase family.</text>
</comment>
<evidence type="ECO:0000313" key="8">
    <source>
        <dbReference type="Proteomes" id="UP001143362"/>
    </source>
</evidence>
<dbReference type="InterPro" id="IPR056798">
    <property type="entry name" value="ADH_Fe_C"/>
</dbReference>
<feature type="domain" description="Fe-containing alcohol dehydrogenase-like C-terminal" evidence="6">
    <location>
        <begin position="206"/>
        <end position="396"/>
    </location>
</feature>
<dbReference type="Gene3D" id="1.20.1090.10">
    <property type="entry name" value="Dehydroquinate synthase-like - alpha domain"/>
    <property type="match status" value="1"/>
</dbReference>
<dbReference type="SUPFAM" id="SSF56796">
    <property type="entry name" value="Dehydroquinate synthase-like"/>
    <property type="match status" value="1"/>
</dbReference>
<evidence type="ECO:0000259" key="5">
    <source>
        <dbReference type="Pfam" id="PF00465"/>
    </source>
</evidence>
<dbReference type="CDD" id="cd08189">
    <property type="entry name" value="Fe-ADH-like"/>
    <property type="match status" value="1"/>
</dbReference>
<dbReference type="InterPro" id="IPR039697">
    <property type="entry name" value="Alcohol_dehydrogenase_Fe"/>
</dbReference>
<organism evidence="7 8">
    <name type="scientific">Candidatus Litorirhabdus singularis</name>
    <dbReference type="NCBI Taxonomy" id="2518993"/>
    <lineage>
        <taxon>Bacteria</taxon>
        <taxon>Pseudomonadati</taxon>
        <taxon>Pseudomonadota</taxon>
        <taxon>Gammaproteobacteria</taxon>
        <taxon>Cellvibrionales</taxon>
        <taxon>Halieaceae</taxon>
        <taxon>Candidatus Litorirhabdus</taxon>
    </lineage>
</organism>
<keyword evidence="3" id="KW-0560">Oxidoreductase</keyword>
<dbReference type="PANTHER" id="PTHR11496:SF102">
    <property type="entry name" value="ALCOHOL DEHYDROGENASE 4"/>
    <property type="match status" value="1"/>
</dbReference>
<evidence type="ECO:0000256" key="3">
    <source>
        <dbReference type="ARBA" id="ARBA00023002"/>
    </source>
</evidence>
<reference evidence="7" key="1">
    <citation type="submission" date="2019-02" db="EMBL/GenBank/DDBJ databases">
        <authorList>
            <person name="Li S.-H."/>
        </authorList>
    </citation>
    <scope>NUCLEOTIDE SEQUENCE</scope>
    <source>
        <strain evidence="7">IMCC14734</strain>
    </source>
</reference>
<comment type="caution">
    <text evidence="7">The sequence shown here is derived from an EMBL/GenBank/DDBJ whole genome shotgun (WGS) entry which is preliminary data.</text>
</comment>
<evidence type="ECO:0000259" key="6">
    <source>
        <dbReference type="Pfam" id="PF25137"/>
    </source>
</evidence>
<sequence length="401" mass="42483">MPAFHKVIRYKLLRSLMKKVINKPQPKPAMFVGPDSSLQLCGTIAHFGVKKILLVTDRPIIELGLHVAAVAKLNSLGVEVCIYDEVKPDPTVSVIEAGIKCLKENQCDAVLAFGGGSSMDSAKVIAMAAGNNLTVPECMGFGKAKLPTLPLFAIPTTAGTGSEATMAAIVSDDETHAKNAVADFKLVPSAAALDPSLMLGLPPHITAATGMDALTHAVESYTGVWSTPETDHYCLAATKLIFENIETAYSDGQNIAAREAMALASYYAGLAFTQAMVGYVHAISHQLGAHYGIAHGVGNAMALPPVMEMLKGAATTELAELAVHVGLGNGDEAPEQLADRFIGRIWELNDKLGIPRQTELIQDKDIPVIVAAAMKEGNGYPVPRFIENSECEALLRGLQSN</sequence>
<keyword evidence="8" id="KW-1185">Reference proteome</keyword>
<dbReference type="PANTHER" id="PTHR11496">
    <property type="entry name" value="ALCOHOL DEHYDROGENASE"/>
    <property type="match status" value="1"/>
</dbReference>
<gene>
    <name evidence="7" type="ORF">EYC98_06105</name>
</gene>
<comment type="cofactor">
    <cofactor evidence="1">
        <name>Fe cation</name>
        <dbReference type="ChEBI" id="CHEBI:24875"/>
    </cofactor>
</comment>
<feature type="domain" description="Alcohol dehydrogenase iron-type/glycerol dehydrogenase GldA" evidence="5">
    <location>
        <begin position="30"/>
        <end position="195"/>
    </location>
</feature>
<proteinExistence type="inferred from homology"/>
<dbReference type="Proteomes" id="UP001143362">
    <property type="component" value="Unassembled WGS sequence"/>
</dbReference>
<dbReference type="InterPro" id="IPR001670">
    <property type="entry name" value="ADH_Fe/GldA"/>
</dbReference>
<protein>
    <submittedName>
        <fullName evidence="7">Iron-containing alcohol dehydrogenase</fullName>
    </submittedName>
</protein>
<dbReference type="Gene3D" id="3.40.50.1970">
    <property type="match status" value="1"/>
</dbReference>
<dbReference type="PROSITE" id="PS00060">
    <property type="entry name" value="ADH_IRON_2"/>
    <property type="match status" value="1"/>
</dbReference>
<evidence type="ECO:0000313" key="7">
    <source>
        <dbReference type="EMBL" id="MCX2980445.1"/>
    </source>
</evidence>
<dbReference type="InterPro" id="IPR018211">
    <property type="entry name" value="ADH_Fe_CS"/>
</dbReference>
<evidence type="ECO:0000256" key="1">
    <source>
        <dbReference type="ARBA" id="ARBA00001962"/>
    </source>
</evidence>
<evidence type="ECO:0000256" key="2">
    <source>
        <dbReference type="ARBA" id="ARBA00007358"/>
    </source>
</evidence>
<dbReference type="Pfam" id="PF00465">
    <property type="entry name" value="Fe-ADH"/>
    <property type="match status" value="1"/>
</dbReference>
<dbReference type="RefSeq" id="WP_279244422.1">
    <property type="nucleotide sequence ID" value="NZ_SHNN01000001.1"/>
</dbReference>
<accession>A0ABT3TE31</accession>
<dbReference type="EMBL" id="SHNN01000001">
    <property type="protein sequence ID" value="MCX2980445.1"/>
    <property type="molecule type" value="Genomic_DNA"/>
</dbReference>
<dbReference type="Pfam" id="PF25137">
    <property type="entry name" value="ADH_Fe_C"/>
    <property type="match status" value="1"/>
</dbReference>
<name>A0ABT3TE31_9GAMM</name>
<evidence type="ECO:0000256" key="4">
    <source>
        <dbReference type="ARBA" id="ARBA00023027"/>
    </source>
</evidence>